<proteinExistence type="predicted"/>
<dbReference type="Proteomes" id="UP000006727">
    <property type="component" value="Chromosome 14"/>
</dbReference>
<dbReference type="EnsemblPlants" id="Pp3c14_6676V3.1">
    <property type="protein sequence ID" value="PAC:32962486.CDS.1"/>
    <property type="gene ID" value="Pp3c14_6676"/>
</dbReference>
<evidence type="ECO:0000313" key="2">
    <source>
        <dbReference type="EnsemblPlants" id="PAC:32962486.CDS.1"/>
    </source>
</evidence>
<dbReference type="Gramene" id="Pp3c14_6676V3.1">
    <property type="protein sequence ID" value="PAC:32962486.CDS.1"/>
    <property type="gene ID" value="Pp3c14_6676"/>
</dbReference>
<dbReference type="InParanoid" id="A0A2K1JGN9"/>
<organism evidence="1">
    <name type="scientific">Physcomitrium patens</name>
    <name type="common">Spreading-leaved earth moss</name>
    <name type="synonym">Physcomitrella patens</name>
    <dbReference type="NCBI Taxonomy" id="3218"/>
    <lineage>
        <taxon>Eukaryota</taxon>
        <taxon>Viridiplantae</taxon>
        <taxon>Streptophyta</taxon>
        <taxon>Embryophyta</taxon>
        <taxon>Bryophyta</taxon>
        <taxon>Bryophytina</taxon>
        <taxon>Bryopsida</taxon>
        <taxon>Funariidae</taxon>
        <taxon>Funariales</taxon>
        <taxon>Funariaceae</taxon>
        <taxon>Physcomitrium</taxon>
    </lineage>
</organism>
<gene>
    <name evidence="1" type="ORF">PHYPA_018120</name>
</gene>
<keyword evidence="3" id="KW-1185">Reference proteome</keyword>
<protein>
    <submittedName>
        <fullName evidence="1 2">Uncharacterized protein</fullName>
    </submittedName>
</protein>
<dbReference type="EMBL" id="ABEU02000014">
    <property type="protein sequence ID" value="PNR40717.1"/>
    <property type="molecule type" value="Genomic_DNA"/>
</dbReference>
<evidence type="ECO:0000313" key="3">
    <source>
        <dbReference type="Proteomes" id="UP000006727"/>
    </source>
</evidence>
<reference evidence="1 3" key="2">
    <citation type="journal article" date="2018" name="Plant J.">
        <title>The Physcomitrella patens chromosome-scale assembly reveals moss genome structure and evolution.</title>
        <authorList>
            <person name="Lang D."/>
            <person name="Ullrich K.K."/>
            <person name="Murat F."/>
            <person name="Fuchs J."/>
            <person name="Jenkins J."/>
            <person name="Haas F.B."/>
            <person name="Piednoel M."/>
            <person name="Gundlach H."/>
            <person name="Van Bel M."/>
            <person name="Meyberg R."/>
            <person name="Vives C."/>
            <person name="Morata J."/>
            <person name="Symeonidi A."/>
            <person name="Hiss M."/>
            <person name="Muchero W."/>
            <person name="Kamisugi Y."/>
            <person name="Saleh O."/>
            <person name="Blanc G."/>
            <person name="Decker E.L."/>
            <person name="van Gessel N."/>
            <person name="Grimwood J."/>
            <person name="Hayes R.D."/>
            <person name="Graham S.W."/>
            <person name="Gunter L.E."/>
            <person name="McDaniel S.F."/>
            <person name="Hoernstein S.N.W."/>
            <person name="Larsson A."/>
            <person name="Li F.W."/>
            <person name="Perroud P.F."/>
            <person name="Phillips J."/>
            <person name="Ranjan P."/>
            <person name="Rokshar D.S."/>
            <person name="Rothfels C.J."/>
            <person name="Schneider L."/>
            <person name="Shu S."/>
            <person name="Stevenson D.W."/>
            <person name="Thummler F."/>
            <person name="Tillich M."/>
            <person name="Villarreal Aguilar J.C."/>
            <person name="Widiez T."/>
            <person name="Wong G.K."/>
            <person name="Wymore A."/>
            <person name="Zhang Y."/>
            <person name="Zimmer A.D."/>
            <person name="Quatrano R.S."/>
            <person name="Mayer K.F.X."/>
            <person name="Goodstein D."/>
            <person name="Casacuberta J.M."/>
            <person name="Vandepoele K."/>
            <person name="Reski R."/>
            <person name="Cuming A.C."/>
            <person name="Tuskan G.A."/>
            <person name="Maumus F."/>
            <person name="Salse J."/>
            <person name="Schmutz J."/>
            <person name="Rensing S.A."/>
        </authorList>
    </citation>
    <scope>NUCLEOTIDE SEQUENCE [LARGE SCALE GENOMIC DNA]</scope>
    <source>
        <strain evidence="2 3">cv. Gransden 2004</strain>
    </source>
</reference>
<accession>A0A2K1JGN9</accession>
<name>A0A2K1JGN9_PHYPA</name>
<sequence>MKSVMIRKDIKGLTNSNAESNTHSEIGEEFALPSLRIQLRQPERHGAKTASVVPPSPQESRAITYHHNPLFTRTIAHIFCENEDKCCFPVLLTAWLIAKGCDQSLHRIPPASSVAVSPRSLKLPTTPRYQFFPGLLATILSLSFPFGRNAVEKNITCGCGQS</sequence>
<dbReference type="AlphaFoldDB" id="A0A2K1JGN9"/>
<reference evidence="2" key="3">
    <citation type="submission" date="2020-12" db="UniProtKB">
        <authorList>
            <consortium name="EnsemblPlants"/>
        </authorList>
    </citation>
    <scope>IDENTIFICATION</scope>
</reference>
<reference evidence="1 3" key="1">
    <citation type="journal article" date="2008" name="Science">
        <title>The Physcomitrella genome reveals evolutionary insights into the conquest of land by plants.</title>
        <authorList>
            <person name="Rensing S."/>
            <person name="Lang D."/>
            <person name="Zimmer A."/>
            <person name="Terry A."/>
            <person name="Salamov A."/>
            <person name="Shapiro H."/>
            <person name="Nishiyama T."/>
            <person name="Perroud P.-F."/>
            <person name="Lindquist E."/>
            <person name="Kamisugi Y."/>
            <person name="Tanahashi T."/>
            <person name="Sakakibara K."/>
            <person name="Fujita T."/>
            <person name="Oishi K."/>
            <person name="Shin-I T."/>
            <person name="Kuroki Y."/>
            <person name="Toyoda A."/>
            <person name="Suzuki Y."/>
            <person name="Hashimoto A."/>
            <person name="Yamaguchi K."/>
            <person name="Sugano A."/>
            <person name="Kohara Y."/>
            <person name="Fujiyama A."/>
            <person name="Anterola A."/>
            <person name="Aoki S."/>
            <person name="Ashton N."/>
            <person name="Barbazuk W.B."/>
            <person name="Barker E."/>
            <person name="Bennetzen J."/>
            <person name="Bezanilla M."/>
            <person name="Blankenship R."/>
            <person name="Cho S.H."/>
            <person name="Dutcher S."/>
            <person name="Estelle M."/>
            <person name="Fawcett J.A."/>
            <person name="Gundlach H."/>
            <person name="Hanada K."/>
            <person name="Heyl A."/>
            <person name="Hicks K.A."/>
            <person name="Hugh J."/>
            <person name="Lohr M."/>
            <person name="Mayer K."/>
            <person name="Melkozernov A."/>
            <person name="Murata T."/>
            <person name="Nelson D."/>
            <person name="Pils B."/>
            <person name="Prigge M."/>
            <person name="Reiss B."/>
            <person name="Renner T."/>
            <person name="Rombauts S."/>
            <person name="Rushton P."/>
            <person name="Sanderfoot A."/>
            <person name="Schween G."/>
            <person name="Shiu S.-H."/>
            <person name="Stueber K."/>
            <person name="Theodoulou F.L."/>
            <person name="Tu H."/>
            <person name="Van de Peer Y."/>
            <person name="Verrier P.J."/>
            <person name="Waters E."/>
            <person name="Wood A."/>
            <person name="Yang L."/>
            <person name="Cove D."/>
            <person name="Cuming A."/>
            <person name="Hasebe M."/>
            <person name="Lucas S."/>
            <person name="Mishler D.B."/>
            <person name="Reski R."/>
            <person name="Grigoriev I."/>
            <person name="Quatrano R.S."/>
            <person name="Boore J.L."/>
        </authorList>
    </citation>
    <scope>NUCLEOTIDE SEQUENCE [LARGE SCALE GENOMIC DNA]</scope>
    <source>
        <strain evidence="2 3">cv. Gransden 2004</strain>
    </source>
</reference>
<evidence type="ECO:0000313" key="1">
    <source>
        <dbReference type="EMBL" id="PNR40717.1"/>
    </source>
</evidence>